<evidence type="ECO:0000313" key="1">
    <source>
        <dbReference type="EMBL" id="ACO65562.1"/>
    </source>
</evidence>
<evidence type="ECO:0000313" key="2">
    <source>
        <dbReference type="Proteomes" id="UP000002009"/>
    </source>
</evidence>
<dbReference type="OrthoDB" id="496789at2759"/>
<dbReference type="InParanoid" id="C1ECD0"/>
<protein>
    <submittedName>
        <fullName evidence="1">Uncharacterized protein</fullName>
    </submittedName>
</protein>
<proteinExistence type="predicted"/>
<name>C1ECD0_MICCC</name>
<accession>C1ECD0</accession>
<dbReference type="AlphaFoldDB" id="C1ECD0"/>
<dbReference type="RefSeq" id="XP_002504304.1">
    <property type="nucleotide sequence ID" value="XM_002504258.1"/>
</dbReference>
<keyword evidence="2" id="KW-1185">Reference proteome</keyword>
<organism evidence="1 2">
    <name type="scientific">Micromonas commoda (strain RCC299 / NOUM17 / CCMP2709)</name>
    <name type="common">Picoplanktonic green alga</name>
    <dbReference type="NCBI Taxonomy" id="296587"/>
    <lineage>
        <taxon>Eukaryota</taxon>
        <taxon>Viridiplantae</taxon>
        <taxon>Chlorophyta</taxon>
        <taxon>Mamiellophyceae</taxon>
        <taxon>Mamiellales</taxon>
        <taxon>Mamiellaceae</taxon>
        <taxon>Micromonas</taxon>
    </lineage>
</organism>
<sequence>MAEAIKKLPVKGAWQVYVHKLRAYVMGDDGSPVRPHLMLVISTKDGQFLACEPASGDDEAGGGNVVKDRPTPEALLAFLKRVMTHPRVMNTTAAGEKRKAARPESIRFADTHTASLHLGEKEKWAGETACPYVEGCRAGLAECGVDDVGFAPVPPDLIESIIRAQIEPSMAPDNQEWGTQHLPGLSQSVDGFTDAFGGSLFAAAAEFARVSPWTALAKRRPVQISYRLVLREDVAMRLTAYVSLVGSKEEGSFGFAVHKTLAEAKRAYEVEVGGGEDGESAGESSVNGQSCMFASVYECPFEDVDDAERAGWDLAPMEDEPGERYWPIFCKMAFEKGEGGTEDALSLTRPAIVELQCFELALKAVTALIKSGELRRADDENQSANDGKPWTVQCETFAGSAGSEMATIDVEVSLPSLDDSAANEGQDAYL</sequence>
<dbReference type="Proteomes" id="UP000002009">
    <property type="component" value="Chromosome 9"/>
</dbReference>
<dbReference type="KEGG" id="mis:MICPUN_102332"/>
<dbReference type="EMBL" id="CP001329">
    <property type="protein sequence ID" value="ACO65562.1"/>
    <property type="molecule type" value="Genomic_DNA"/>
</dbReference>
<reference evidence="1 2" key="1">
    <citation type="journal article" date="2009" name="Science">
        <title>Green evolution and dynamic adaptations revealed by genomes of the marine picoeukaryotes Micromonas.</title>
        <authorList>
            <person name="Worden A.Z."/>
            <person name="Lee J.H."/>
            <person name="Mock T."/>
            <person name="Rouze P."/>
            <person name="Simmons M.P."/>
            <person name="Aerts A.L."/>
            <person name="Allen A.E."/>
            <person name="Cuvelier M.L."/>
            <person name="Derelle E."/>
            <person name="Everett M.V."/>
            <person name="Foulon E."/>
            <person name="Grimwood J."/>
            <person name="Gundlach H."/>
            <person name="Henrissat B."/>
            <person name="Napoli C."/>
            <person name="McDonald S.M."/>
            <person name="Parker M.S."/>
            <person name="Rombauts S."/>
            <person name="Salamov A."/>
            <person name="Von Dassow P."/>
            <person name="Badger J.H."/>
            <person name="Coutinho P.M."/>
            <person name="Demir E."/>
            <person name="Dubchak I."/>
            <person name="Gentemann C."/>
            <person name="Eikrem W."/>
            <person name="Gready J.E."/>
            <person name="John U."/>
            <person name="Lanier W."/>
            <person name="Lindquist E.A."/>
            <person name="Lucas S."/>
            <person name="Mayer K.F."/>
            <person name="Moreau H."/>
            <person name="Not F."/>
            <person name="Otillar R."/>
            <person name="Panaud O."/>
            <person name="Pangilinan J."/>
            <person name="Paulsen I."/>
            <person name="Piegu B."/>
            <person name="Poliakov A."/>
            <person name="Robbens S."/>
            <person name="Schmutz J."/>
            <person name="Toulza E."/>
            <person name="Wyss T."/>
            <person name="Zelensky A."/>
            <person name="Zhou K."/>
            <person name="Armbrust E.V."/>
            <person name="Bhattacharya D."/>
            <person name="Goodenough U.W."/>
            <person name="Van de Peer Y."/>
            <person name="Grigoriev I.V."/>
        </authorList>
    </citation>
    <scope>NUCLEOTIDE SEQUENCE [LARGE SCALE GENOMIC DNA]</scope>
    <source>
        <strain evidence="2">RCC299 / NOUM17</strain>
    </source>
</reference>
<dbReference type="OMA" id="WGTQHLP"/>
<dbReference type="GeneID" id="8246488"/>
<gene>
    <name evidence="1" type="ORF">MICPUN_102332</name>
</gene>